<protein>
    <submittedName>
        <fullName evidence="2">PTPA-CTERM sorting domain-containing protein</fullName>
    </submittedName>
</protein>
<name>A0AA96YBR5_9CYAN</name>
<gene>
    <name evidence="2" type="ORF">HNI00_11800</name>
</gene>
<feature type="region of interest" description="Disordered" evidence="1">
    <location>
        <begin position="37"/>
        <end position="57"/>
    </location>
</feature>
<proteinExistence type="predicted"/>
<feature type="compositionally biased region" description="Acidic residues" evidence="1">
    <location>
        <begin position="43"/>
        <end position="57"/>
    </location>
</feature>
<reference evidence="2" key="1">
    <citation type="submission" date="2020-05" db="EMBL/GenBank/DDBJ databases">
        <authorList>
            <person name="Zhu T."/>
            <person name="Keshari N."/>
            <person name="Lu X."/>
        </authorList>
    </citation>
    <scope>NUCLEOTIDE SEQUENCE</scope>
    <source>
        <strain evidence="2">NK1-22</strain>
    </source>
</reference>
<accession>A0AA96YBR5</accession>
<dbReference type="NCBIfam" id="NF033465">
    <property type="entry name" value="PTPA-CTERM"/>
    <property type="match status" value="1"/>
</dbReference>
<organism evidence="2">
    <name type="scientific">Thermoleptolyngbya oregonensis NK1-22</name>
    <dbReference type="NCBI Taxonomy" id="2547457"/>
    <lineage>
        <taxon>Bacteria</taxon>
        <taxon>Bacillati</taxon>
        <taxon>Cyanobacteriota</taxon>
        <taxon>Cyanophyceae</taxon>
        <taxon>Oculatellales</taxon>
        <taxon>Oculatellaceae</taxon>
        <taxon>Thermoleptolyngbya</taxon>
    </lineage>
</organism>
<evidence type="ECO:0000313" key="2">
    <source>
        <dbReference type="EMBL" id="WOB43760.1"/>
    </source>
</evidence>
<dbReference type="AlphaFoldDB" id="A0AA96YBR5"/>
<sequence length="57" mass="6026">MPPPPPQIETPIPPPGNVIPTPALLPGLIGLGVQIMRKRSQEEAGEDDSAENEPETC</sequence>
<dbReference type="KEGG" id="tog:HNI00_11800"/>
<dbReference type="RefSeq" id="WP_420156204.1">
    <property type="nucleotide sequence ID" value="NZ_CP053540.1"/>
</dbReference>
<evidence type="ECO:0000256" key="1">
    <source>
        <dbReference type="SAM" id="MobiDB-lite"/>
    </source>
</evidence>
<dbReference type="EMBL" id="CP053540">
    <property type="protein sequence ID" value="WOB43760.1"/>
    <property type="molecule type" value="Genomic_DNA"/>
</dbReference>